<dbReference type="RefSeq" id="WP_008565155.1">
    <property type="nucleotide sequence ID" value="NZ_JH594502.1"/>
</dbReference>
<dbReference type="Proteomes" id="UP000003167">
    <property type="component" value="Unassembled WGS sequence"/>
</dbReference>
<gene>
    <name evidence="1" type="ORF">HMPREF9944_01239</name>
</gene>
<reference evidence="1 2" key="1">
    <citation type="submission" date="2011-12" db="EMBL/GenBank/DDBJ databases">
        <title>The Genome Sequence of Prevotella maculosa OT 289.</title>
        <authorList>
            <consortium name="The Broad Institute Genome Sequencing Platform"/>
            <person name="Earl A."/>
            <person name="Ward D."/>
            <person name="Feldgarden M."/>
            <person name="Gevers D."/>
            <person name="Izard J."/>
            <person name="Blanton J.M."/>
            <person name="Mathney J."/>
            <person name="Tanner A.C."/>
            <person name="Dewhirst F.E."/>
            <person name="Young S.K."/>
            <person name="Zeng Q."/>
            <person name="Gargeya S."/>
            <person name="Fitzgerald M."/>
            <person name="Haas B."/>
            <person name="Abouelleil A."/>
            <person name="Alvarado L."/>
            <person name="Arachchi H.M."/>
            <person name="Berlin A."/>
            <person name="Chapman S.B."/>
            <person name="Gearin G."/>
            <person name="Goldberg J."/>
            <person name="Griggs A."/>
            <person name="Gujja S."/>
            <person name="Hansen M."/>
            <person name="Heiman D."/>
            <person name="Howarth C."/>
            <person name="Larimer J."/>
            <person name="Lui A."/>
            <person name="MacDonald P.J.P."/>
            <person name="McCowen C."/>
            <person name="Montmayeur A."/>
            <person name="Murphy C."/>
            <person name="Neiman D."/>
            <person name="Pearson M."/>
            <person name="Priest M."/>
            <person name="Roberts A."/>
            <person name="Saif S."/>
            <person name="Shea T."/>
            <person name="Sisk P."/>
            <person name="Stolte C."/>
            <person name="Sykes S."/>
            <person name="Wortman J."/>
            <person name="Nusbaum C."/>
            <person name="Birren B."/>
        </authorList>
    </citation>
    <scope>NUCLEOTIDE SEQUENCE [LARGE SCALE GENOMIC DNA]</scope>
    <source>
        <strain evidence="1 2">OT 289</strain>
    </source>
</reference>
<keyword evidence="2" id="KW-1185">Reference proteome</keyword>
<dbReference type="InterPro" id="IPR011990">
    <property type="entry name" value="TPR-like_helical_dom_sf"/>
</dbReference>
<dbReference type="SUPFAM" id="SSF48452">
    <property type="entry name" value="TPR-like"/>
    <property type="match status" value="1"/>
</dbReference>
<dbReference type="STRING" id="999422.HMPREF9944_01239"/>
<dbReference type="AlphaFoldDB" id="H1HM45"/>
<protein>
    <submittedName>
        <fullName evidence="1">Uncharacterized protein</fullName>
    </submittedName>
</protein>
<accession>H1HM45</accession>
<dbReference type="EMBL" id="AGEK01000023">
    <property type="protein sequence ID" value="EHO70838.1"/>
    <property type="molecule type" value="Genomic_DNA"/>
</dbReference>
<evidence type="ECO:0000313" key="2">
    <source>
        <dbReference type="Proteomes" id="UP000003167"/>
    </source>
</evidence>
<evidence type="ECO:0000313" key="1">
    <source>
        <dbReference type="EMBL" id="EHO70838.1"/>
    </source>
</evidence>
<dbReference type="HOGENOM" id="CLU_043019_2_0_10"/>
<dbReference type="Gene3D" id="1.25.40.10">
    <property type="entry name" value="Tetratricopeptide repeat domain"/>
    <property type="match status" value="1"/>
</dbReference>
<proteinExistence type="predicted"/>
<name>H1HM45_9BACT</name>
<sequence length="395" mass="46233">MKRVIINILICFPLVGMGQKKIIAQAKDYIKSGKNLDKAEVLMADLLKDSVSRKNEQVWLLLFEAQQKQYEQGNEKLYLKEKYDTAALFLMGRRMFATLEGLDSLEMIPDTKGRVRLKNREHSAEVLNQYRPNLFNGGVFFLKKQDFAHAFDFFDTYIACASKPMFARFRYGEWDKLMPQAAYWATYCGYKMQQPQLTLRHVYLALKDTAREVYLLQYLAETYKLEKDTARYVQTLREGFEKFPTSPFFFPHLISYYGQENAYEKALETCNRALQVDSTNRIFRFAKGSLLLTMGRYQESLDINKALIADNDTLPDIYLNAGLALFNQAIELDKNVQVSQKARNRILDFYRKALPYLEKYRALAPQQKEKWALPLYTIYLNLNMGKQFDEIDKLL</sequence>
<dbReference type="PATRIC" id="fig|999422.3.peg.1278"/>
<organism evidence="1 2">
    <name type="scientific">Segatella maculosa OT 289</name>
    <dbReference type="NCBI Taxonomy" id="999422"/>
    <lineage>
        <taxon>Bacteria</taxon>
        <taxon>Pseudomonadati</taxon>
        <taxon>Bacteroidota</taxon>
        <taxon>Bacteroidia</taxon>
        <taxon>Bacteroidales</taxon>
        <taxon>Prevotellaceae</taxon>
        <taxon>Segatella</taxon>
    </lineage>
</organism>
<comment type="caution">
    <text evidence="1">The sequence shown here is derived from an EMBL/GenBank/DDBJ whole genome shotgun (WGS) entry which is preliminary data.</text>
</comment>
<dbReference type="OrthoDB" id="1099385at2"/>